<dbReference type="GO" id="GO:0005524">
    <property type="term" value="F:ATP binding"/>
    <property type="evidence" value="ECO:0007669"/>
    <property type="project" value="UniProtKB-KW"/>
</dbReference>
<dbReference type="STRING" id="1548547.BA177_06410"/>
<dbReference type="InterPro" id="IPR006195">
    <property type="entry name" value="aa-tRNA-synth_II"/>
</dbReference>
<dbReference type="EMBL" id="CP016268">
    <property type="protein sequence ID" value="ANO50888.1"/>
    <property type="molecule type" value="Genomic_DNA"/>
</dbReference>
<evidence type="ECO:0000256" key="2">
    <source>
        <dbReference type="ARBA" id="ARBA00022741"/>
    </source>
</evidence>
<dbReference type="NCBIfam" id="NF006828">
    <property type="entry name" value="PRK09350.1"/>
    <property type="match status" value="1"/>
</dbReference>
<dbReference type="InterPro" id="IPR004525">
    <property type="entry name" value="EpmA"/>
</dbReference>
<keyword evidence="6" id="KW-1185">Reference proteome</keyword>
<dbReference type="GO" id="GO:0004824">
    <property type="term" value="F:lysine-tRNA ligase activity"/>
    <property type="evidence" value="ECO:0007669"/>
    <property type="project" value="InterPro"/>
</dbReference>
<feature type="domain" description="Aminoacyl-transfer RNA synthetases class-II family profile" evidence="4">
    <location>
        <begin position="1"/>
        <end position="305"/>
    </location>
</feature>
<dbReference type="PANTHER" id="PTHR42918:SF6">
    <property type="entry name" value="ELONGATION FACTOR P--(R)-BETA-LYSINE LIGASE"/>
    <property type="match status" value="1"/>
</dbReference>
<dbReference type="PANTHER" id="PTHR42918">
    <property type="entry name" value="LYSYL-TRNA SYNTHETASE"/>
    <property type="match status" value="1"/>
</dbReference>
<name>A0A193LEJ7_9GAMM</name>
<reference evidence="5 6" key="1">
    <citation type="submission" date="2016-06" db="EMBL/GenBank/DDBJ databases">
        <title>Complete genome sequence of a deep-branching marine Gamma Proteobacterium Woeseia oceani type strain XK5.</title>
        <authorList>
            <person name="Mu D."/>
            <person name="Du Z."/>
        </authorList>
    </citation>
    <scope>NUCLEOTIDE SEQUENCE [LARGE SCALE GENOMIC DNA]</scope>
    <source>
        <strain evidence="5 6">XK5</strain>
    </source>
</reference>
<protein>
    <submittedName>
        <fullName evidence="5">EF-P lysine aminoacylase GenX</fullName>
    </submittedName>
</protein>
<dbReference type="KEGG" id="woc:BA177_06410"/>
<keyword evidence="1" id="KW-0436">Ligase</keyword>
<dbReference type="Proteomes" id="UP000092695">
    <property type="component" value="Chromosome"/>
</dbReference>
<dbReference type="GO" id="GO:0006430">
    <property type="term" value="P:lysyl-tRNA aminoacylation"/>
    <property type="evidence" value="ECO:0007669"/>
    <property type="project" value="InterPro"/>
</dbReference>
<evidence type="ECO:0000313" key="5">
    <source>
        <dbReference type="EMBL" id="ANO50888.1"/>
    </source>
</evidence>
<dbReference type="Pfam" id="PF00152">
    <property type="entry name" value="tRNA-synt_2"/>
    <property type="match status" value="1"/>
</dbReference>
<dbReference type="InterPro" id="IPR045864">
    <property type="entry name" value="aa-tRNA-synth_II/BPL/LPL"/>
</dbReference>
<evidence type="ECO:0000259" key="4">
    <source>
        <dbReference type="PROSITE" id="PS50862"/>
    </source>
</evidence>
<sequence>MLGSARAFFAEHGVLEVETPALSAAAVSDPQIESIRALVQAGGDQPYFLHTSPEFAMKRLLAAGWPDIYQIGKVFRDGEVGPRHQPEFTMVEWYRREIAFEEMMQHTVAFIARVLDQHTSLDDANYLSYADAFQRYAGIDPHGSTLDELRVAADADDHLRRALGDDRDAWLDLLLTHRVATRFDREKLTVLHHYPASQSALARLCPGDPNTADRFEIFFGELELANGYYELSDAEEQESRCASDQELRARTNKPIRPLDRDFLAALRSGLPACCGVAIGFDRLVMVNSGAKELRQVQSITAVKVPT</sequence>
<evidence type="ECO:0000313" key="6">
    <source>
        <dbReference type="Proteomes" id="UP000092695"/>
    </source>
</evidence>
<keyword evidence="2" id="KW-0547">Nucleotide-binding</keyword>
<dbReference type="InterPro" id="IPR004364">
    <property type="entry name" value="Aa-tRNA-synt_II"/>
</dbReference>
<organism evidence="5 6">
    <name type="scientific">Woeseia oceani</name>
    <dbReference type="NCBI Taxonomy" id="1548547"/>
    <lineage>
        <taxon>Bacteria</taxon>
        <taxon>Pseudomonadati</taxon>
        <taxon>Pseudomonadota</taxon>
        <taxon>Gammaproteobacteria</taxon>
        <taxon>Woeseiales</taxon>
        <taxon>Woeseiaceae</taxon>
        <taxon>Woeseia</taxon>
    </lineage>
</organism>
<proteinExistence type="predicted"/>
<dbReference type="GO" id="GO:0000049">
    <property type="term" value="F:tRNA binding"/>
    <property type="evidence" value="ECO:0007669"/>
    <property type="project" value="TreeGrafter"/>
</dbReference>
<evidence type="ECO:0000256" key="3">
    <source>
        <dbReference type="ARBA" id="ARBA00022840"/>
    </source>
</evidence>
<dbReference type="PRINTS" id="PR00982">
    <property type="entry name" value="TRNASYNTHLYS"/>
</dbReference>
<evidence type="ECO:0000256" key="1">
    <source>
        <dbReference type="ARBA" id="ARBA00022598"/>
    </source>
</evidence>
<keyword evidence="3" id="KW-0067">ATP-binding</keyword>
<dbReference type="NCBIfam" id="TIGR00462">
    <property type="entry name" value="genX"/>
    <property type="match status" value="1"/>
</dbReference>
<dbReference type="Gene3D" id="3.30.930.10">
    <property type="entry name" value="Bira Bifunctional Protein, Domain 2"/>
    <property type="match status" value="1"/>
</dbReference>
<dbReference type="InterPro" id="IPR018149">
    <property type="entry name" value="Lys-tRNA-synth_II_C"/>
</dbReference>
<dbReference type="SUPFAM" id="SSF55681">
    <property type="entry name" value="Class II aaRS and biotin synthetases"/>
    <property type="match status" value="1"/>
</dbReference>
<dbReference type="PROSITE" id="PS50862">
    <property type="entry name" value="AA_TRNA_LIGASE_II"/>
    <property type="match status" value="1"/>
</dbReference>
<accession>A0A193LEJ7</accession>
<dbReference type="GO" id="GO:0005829">
    <property type="term" value="C:cytosol"/>
    <property type="evidence" value="ECO:0007669"/>
    <property type="project" value="TreeGrafter"/>
</dbReference>
<dbReference type="AlphaFoldDB" id="A0A193LEJ7"/>
<gene>
    <name evidence="5" type="ORF">BA177_06410</name>
</gene>